<dbReference type="EMBL" id="AVOT02008354">
    <property type="protein sequence ID" value="MBW0485851.1"/>
    <property type="molecule type" value="Genomic_DNA"/>
</dbReference>
<dbReference type="AlphaFoldDB" id="A0A9Q3CIT1"/>
<evidence type="ECO:0000313" key="2">
    <source>
        <dbReference type="Proteomes" id="UP000765509"/>
    </source>
</evidence>
<reference evidence="1" key="1">
    <citation type="submission" date="2021-03" db="EMBL/GenBank/DDBJ databases">
        <title>Draft genome sequence of rust myrtle Austropuccinia psidii MF-1, a brazilian biotype.</title>
        <authorList>
            <person name="Quecine M.C."/>
            <person name="Pachon D.M.R."/>
            <person name="Bonatelli M.L."/>
            <person name="Correr F.H."/>
            <person name="Franceschini L.M."/>
            <person name="Leite T.F."/>
            <person name="Margarido G.R.A."/>
            <person name="Almeida C.A."/>
            <person name="Ferrarezi J.A."/>
            <person name="Labate C.A."/>
        </authorList>
    </citation>
    <scope>NUCLEOTIDE SEQUENCE</scope>
    <source>
        <strain evidence="1">MF-1</strain>
    </source>
</reference>
<protein>
    <submittedName>
        <fullName evidence="1">Uncharacterized protein</fullName>
    </submittedName>
</protein>
<name>A0A9Q3CIT1_9BASI</name>
<keyword evidence="2" id="KW-1185">Reference proteome</keyword>
<dbReference type="Proteomes" id="UP000765509">
    <property type="component" value="Unassembled WGS sequence"/>
</dbReference>
<dbReference type="OrthoDB" id="7691805at2759"/>
<accession>A0A9Q3CIT1</accession>
<organism evidence="1 2">
    <name type="scientific">Austropuccinia psidii MF-1</name>
    <dbReference type="NCBI Taxonomy" id="1389203"/>
    <lineage>
        <taxon>Eukaryota</taxon>
        <taxon>Fungi</taxon>
        <taxon>Dikarya</taxon>
        <taxon>Basidiomycota</taxon>
        <taxon>Pucciniomycotina</taxon>
        <taxon>Pucciniomycetes</taxon>
        <taxon>Pucciniales</taxon>
        <taxon>Sphaerophragmiaceae</taxon>
        <taxon>Austropuccinia</taxon>
    </lineage>
</organism>
<gene>
    <name evidence="1" type="ORF">O181_025566</name>
</gene>
<evidence type="ECO:0000313" key="1">
    <source>
        <dbReference type="EMBL" id="MBW0485851.1"/>
    </source>
</evidence>
<proteinExistence type="predicted"/>
<sequence length="177" mass="19416">MFQDHPNPDMTLQDMTVLITTLAAPDLSTGNVPDQHCSDLTNLLHSAFGHIGSKRLEHFVQQKFGSEARKSINGKFCSCQHCYIAKSTCRSNLGSREQLLNTMDTVTAGLMGQFDEAVPHKGRYALTIREIGSSYGGCHVIMQKSDASAVLLHVLANWEMKTGKKIKAFRSNNGGGF</sequence>
<comment type="caution">
    <text evidence="1">The sequence shown here is derived from an EMBL/GenBank/DDBJ whole genome shotgun (WGS) entry which is preliminary data.</text>
</comment>